<protein>
    <submittedName>
        <fullName evidence="4">Putative peptide ABC transporter substrate-binding protein</fullName>
    </submittedName>
</protein>
<feature type="compositionally biased region" description="Polar residues" evidence="1">
    <location>
        <begin position="46"/>
        <end position="62"/>
    </location>
</feature>
<feature type="chain" id="PRO_5003600256" evidence="2">
    <location>
        <begin position="25"/>
        <end position="575"/>
    </location>
</feature>
<dbReference type="Gene3D" id="3.40.190.10">
    <property type="entry name" value="Periplasmic binding protein-like II"/>
    <property type="match status" value="1"/>
</dbReference>
<sequence length="575" mass="63259">MKSRRTKIALAAAMSSALVLSACADGGSAGQGDGKDGGNAGSGNSQVSDKVSNNPQDRNSLEQGGTVTMAMESFPTNFNGFHVDGNLGAWSDVTRATDPGLYLYTPEGKPSPRTEYLQDMPKIEQKDGKEVITYKMNPKAVWNDGTKMDWKSFEATWKANRAPVDKEGFNNILTTGYEDIEKVEQGSTPEEVVVTMKKPFYPVTEIFGSLIHPKLGTKDAFNELMKNDVHAELRSGPFTIDKVDKQAQTIILKPNEKWWGNKPLLDQVVFRQMEDQATISAFKNGEIDMTGVANKARLQQVQGTPNMELRRSQRLSTGVYVFNTKAPSLKDVAIRKAIWQGIDREQLKQVRFNGLDYTEKPVGSALYYNFQPEAEDNMPVTFDKAAAEKTLQDAGYAKGADGFYAKDGKKATVKYTTFGDDPLSTALAQTTQNQLKAVGIDLQLDVRPSSAFGTTMEKKDFDFLSMAWSSNTNSPVGAVCQFYCSDSTSNYSATGKPELDARIKKIGAISDPAAQAKEINAIEKEWMQEFGQMPLWNGPVIAAYRQGLANFGPALYTTVTPKWEDVGWMKGSTHN</sequence>
<feature type="compositionally biased region" description="Gly residues" evidence="1">
    <location>
        <begin position="27"/>
        <end position="41"/>
    </location>
</feature>
<dbReference type="Proteomes" id="UP000004367">
    <property type="component" value="Unassembled WGS sequence"/>
</dbReference>
<accession>H5UTZ9</accession>
<dbReference type="STRING" id="1089455.MOPEL_099_00070"/>
<dbReference type="EMBL" id="BAFE01000076">
    <property type="protein sequence ID" value="GAB49207.1"/>
    <property type="molecule type" value="Genomic_DNA"/>
</dbReference>
<dbReference type="GO" id="GO:1904680">
    <property type="term" value="F:peptide transmembrane transporter activity"/>
    <property type="evidence" value="ECO:0007669"/>
    <property type="project" value="TreeGrafter"/>
</dbReference>
<dbReference type="InterPro" id="IPR000914">
    <property type="entry name" value="SBP_5_dom"/>
</dbReference>
<proteinExistence type="predicted"/>
<evidence type="ECO:0000259" key="3">
    <source>
        <dbReference type="Pfam" id="PF00496"/>
    </source>
</evidence>
<dbReference type="GO" id="GO:0015833">
    <property type="term" value="P:peptide transport"/>
    <property type="evidence" value="ECO:0007669"/>
    <property type="project" value="TreeGrafter"/>
</dbReference>
<dbReference type="RefSeq" id="WP_009483104.1">
    <property type="nucleotide sequence ID" value="NZ_BAFE01000076.1"/>
</dbReference>
<dbReference type="GO" id="GO:0042597">
    <property type="term" value="C:periplasmic space"/>
    <property type="evidence" value="ECO:0007669"/>
    <property type="project" value="UniProtKB-ARBA"/>
</dbReference>
<name>H5UTZ9_9MICO</name>
<keyword evidence="2" id="KW-0732">Signal</keyword>
<evidence type="ECO:0000313" key="5">
    <source>
        <dbReference type="Proteomes" id="UP000004367"/>
    </source>
</evidence>
<feature type="domain" description="Solute-binding protein family 5" evidence="3">
    <location>
        <begin position="124"/>
        <end position="488"/>
    </location>
</feature>
<dbReference type="GO" id="GO:0043190">
    <property type="term" value="C:ATP-binding cassette (ABC) transporter complex"/>
    <property type="evidence" value="ECO:0007669"/>
    <property type="project" value="InterPro"/>
</dbReference>
<keyword evidence="5" id="KW-1185">Reference proteome</keyword>
<dbReference type="PIRSF" id="PIRSF002741">
    <property type="entry name" value="MppA"/>
    <property type="match status" value="1"/>
</dbReference>
<dbReference type="PANTHER" id="PTHR30290">
    <property type="entry name" value="PERIPLASMIC BINDING COMPONENT OF ABC TRANSPORTER"/>
    <property type="match status" value="1"/>
</dbReference>
<evidence type="ECO:0000313" key="4">
    <source>
        <dbReference type="EMBL" id="GAB49207.1"/>
    </source>
</evidence>
<dbReference type="Pfam" id="PF00496">
    <property type="entry name" value="SBP_bac_5"/>
    <property type="match status" value="1"/>
</dbReference>
<dbReference type="eggNOG" id="COG0747">
    <property type="taxonomic scope" value="Bacteria"/>
</dbReference>
<dbReference type="Gene3D" id="3.10.105.10">
    <property type="entry name" value="Dipeptide-binding Protein, Domain 3"/>
    <property type="match status" value="1"/>
</dbReference>
<dbReference type="AlphaFoldDB" id="H5UTZ9"/>
<dbReference type="CDD" id="cd08501">
    <property type="entry name" value="PBP2_Lpqw"/>
    <property type="match status" value="1"/>
</dbReference>
<dbReference type="PANTHER" id="PTHR30290:SF65">
    <property type="entry name" value="MONOACYL PHOSPHATIDYLINOSITOL TETRAMANNOSIDE-BINDING PROTEIN LPQW-RELATED"/>
    <property type="match status" value="1"/>
</dbReference>
<dbReference type="Gene3D" id="3.90.76.10">
    <property type="entry name" value="Dipeptide-binding Protein, Domain 1"/>
    <property type="match status" value="1"/>
</dbReference>
<gene>
    <name evidence="4" type="ORF">MOPEL_099_00070</name>
</gene>
<organism evidence="4 5">
    <name type="scientific">Mobilicoccus pelagius NBRC 104925</name>
    <dbReference type="NCBI Taxonomy" id="1089455"/>
    <lineage>
        <taxon>Bacteria</taxon>
        <taxon>Bacillati</taxon>
        <taxon>Actinomycetota</taxon>
        <taxon>Actinomycetes</taxon>
        <taxon>Micrococcales</taxon>
        <taxon>Dermatophilaceae</taxon>
        <taxon>Mobilicoccus</taxon>
    </lineage>
</organism>
<dbReference type="SUPFAM" id="SSF53850">
    <property type="entry name" value="Periplasmic binding protein-like II"/>
    <property type="match status" value="1"/>
</dbReference>
<evidence type="ECO:0000256" key="1">
    <source>
        <dbReference type="SAM" id="MobiDB-lite"/>
    </source>
</evidence>
<reference evidence="4 5" key="1">
    <citation type="submission" date="2012-02" db="EMBL/GenBank/DDBJ databases">
        <title>Whole genome shotgun sequence of Mobilicoccus pelagius NBRC 104925.</title>
        <authorList>
            <person name="Yoshida Y."/>
            <person name="Hosoyama A."/>
            <person name="Tsuchikane K."/>
            <person name="Katsumata H."/>
            <person name="Yamazaki S."/>
            <person name="Fujita N."/>
        </authorList>
    </citation>
    <scope>NUCLEOTIDE SEQUENCE [LARGE SCALE GENOMIC DNA]</scope>
    <source>
        <strain evidence="4 5">NBRC 104925</strain>
    </source>
</reference>
<comment type="caution">
    <text evidence="4">The sequence shown here is derived from an EMBL/GenBank/DDBJ whole genome shotgun (WGS) entry which is preliminary data.</text>
</comment>
<dbReference type="InterPro" id="IPR030678">
    <property type="entry name" value="Peptide/Ni-bd"/>
</dbReference>
<dbReference type="PROSITE" id="PS51257">
    <property type="entry name" value="PROKAR_LIPOPROTEIN"/>
    <property type="match status" value="1"/>
</dbReference>
<dbReference type="InterPro" id="IPR039424">
    <property type="entry name" value="SBP_5"/>
</dbReference>
<feature type="region of interest" description="Disordered" evidence="1">
    <location>
        <begin position="24"/>
        <end position="62"/>
    </location>
</feature>
<evidence type="ECO:0000256" key="2">
    <source>
        <dbReference type="SAM" id="SignalP"/>
    </source>
</evidence>
<feature type="signal peptide" evidence="2">
    <location>
        <begin position="1"/>
        <end position="24"/>
    </location>
</feature>
<dbReference type="OrthoDB" id="7888869at2"/>